<dbReference type="PANTHER" id="PTHR46033:SF1">
    <property type="entry name" value="PROTEIN MAIN-LIKE 2"/>
    <property type="match status" value="1"/>
</dbReference>
<dbReference type="AlphaFoldDB" id="A0A444ZYX8"/>
<reference evidence="2 3" key="1">
    <citation type="submission" date="2019-01" db="EMBL/GenBank/DDBJ databases">
        <title>Sequencing of cultivated peanut Arachis hypogaea provides insights into genome evolution and oil improvement.</title>
        <authorList>
            <person name="Chen X."/>
        </authorList>
    </citation>
    <scope>NUCLEOTIDE SEQUENCE [LARGE SCALE GENOMIC DNA]</scope>
    <source>
        <strain evidence="3">cv. Fuhuasheng</strain>
        <tissue evidence="2">Leaves</tissue>
    </source>
</reference>
<dbReference type="InterPro" id="IPR019557">
    <property type="entry name" value="AminoTfrase-like_pln_mobile"/>
</dbReference>
<evidence type="ECO:0000313" key="3">
    <source>
        <dbReference type="Proteomes" id="UP000289738"/>
    </source>
</evidence>
<organism evidence="2 3">
    <name type="scientific">Arachis hypogaea</name>
    <name type="common">Peanut</name>
    <dbReference type="NCBI Taxonomy" id="3818"/>
    <lineage>
        <taxon>Eukaryota</taxon>
        <taxon>Viridiplantae</taxon>
        <taxon>Streptophyta</taxon>
        <taxon>Embryophyta</taxon>
        <taxon>Tracheophyta</taxon>
        <taxon>Spermatophyta</taxon>
        <taxon>Magnoliopsida</taxon>
        <taxon>eudicotyledons</taxon>
        <taxon>Gunneridae</taxon>
        <taxon>Pentapetalae</taxon>
        <taxon>rosids</taxon>
        <taxon>fabids</taxon>
        <taxon>Fabales</taxon>
        <taxon>Fabaceae</taxon>
        <taxon>Papilionoideae</taxon>
        <taxon>50 kb inversion clade</taxon>
        <taxon>dalbergioids sensu lato</taxon>
        <taxon>Dalbergieae</taxon>
        <taxon>Pterocarpus clade</taxon>
        <taxon>Arachis</taxon>
    </lineage>
</organism>
<dbReference type="PANTHER" id="PTHR46033">
    <property type="entry name" value="PROTEIN MAIN-LIKE 2"/>
    <property type="match status" value="1"/>
</dbReference>
<sequence length="191" mass="21342">MKKGVRGLVMKKGIGSYWVSGDEEGGEEVRGVGDYAALVLIGFHHFSQIGEVRGHYALGLKLTLFNILISEVTVILKDVTHILGMSVNVEPVMGRTDNSHSFFVENYIAVFGRQPNPQDHMLGMVNLAWIRQCRDTKLFTFCLLGIIVFLDKLTNSANSKFLSLLQDFHRIELTVGEVSLAHLYRSLCRAS</sequence>
<keyword evidence="3" id="KW-1185">Reference proteome</keyword>
<dbReference type="GO" id="GO:0010073">
    <property type="term" value="P:meristem maintenance"/>
    <property type="evidence" value="ECO:0007669"/>
    <property type="project" value="InterPro"/>
</dbReference>
<feature type="domain" description="Aminotransferase-like plant mobile" evidence="1">
    <location>
        <begin position="68"/>
        <end position="191"/>
    </location>
</feature>
<evidence type="ECO:0000259" key="1">
    <source>
        <dbReference type="Pfam" id="PF10536"/>
    </source>
</evidence>
<gene>
    <name evidence="2" type="ORF">Ahy_B03g064117</name>
</gene>
<accession>A0A444ZYX8</accession>
<dbReference type="InterPro" id="IPR044824">
    <property type="entry name" value="MAIN-like"/>
</dbReference>
<comment type="caution">
    <text evidence="2">The sequence shown here is derived from an EMBL/GenBank/DDBJ whole genome shotgun (WGS) entry which is preliminary data.</text>
</comment>
<dbReference type="EMBL" id="SDMP01000013">
    <property type="protein sequence ID" value="RYR19356.1"/>
    <property type="molecule type" value="Genomic_DNA"/>
</dbReference>
<proteinExistence type="predicted"/>
<protein>
    <recommendedName>
        <fullName evidence="1">Aminotransferase-like plant mobile domain-containing protein</fullName>
    </recommendedName>
</protein>
<evidence type="ECO:0000313" key="2">
    <source>
        <dbReference type="EMBL" id="RYR19356.1"/>
    </source>
</evidence>
<name>A0A444ZYX8_ARAHY</name>
<dbReference type="Pfam" id="PF10536">
    <property type="entry name" value="PMD"/>
    <property type="match status" value="1"/>
</dbReference>
<dbReference type="Proteomes" id="UP000289738">
    <property type="component" value="Chromosome B03"/>
</dbReference>